<keyword evidence="7 14" id="KW-0812">Transmembrane</keyword>
<feature type="transmembrane region" description="Helical" evidence="14">
    <location>
        <begin position="468"/>
        <end position="486"/>
    </location>
</feature>
<keyword evidence="11 14" id="KW-1133">Transmembrane helix</keyword>
<dbReference type="InterPro" id="IPR005467">
    <property type="entry name" value="His_kinase_dom"/>
</dbReference>
<evidence type="ECO:0000256" key="7">
    <source>
        <dbReference type="ARBA" id="ARBA00022692"/>
    </source>
</evidence>
<evidence type="ECO:0000256" key="1">
    <source>
        <dbReference type="ARBA" id="ARBA00000085"/>
    </source>
</evidence>
<dbReference type="Pfam" id="PF00512">
    <property type="entry name" value="HisKA"/>
    <property type="match status" value="1"/>
</dbReference>
<comment type="caution">
    <text evidence="16">The sequence shown here is derived from an EMBL/GenBank/DDBJ whole genome shotgun (WGS) entry which is preliminary data.</text>
</comment>
<evidence type="ECO:0000256" key="5">
    <source>
        <dbReference type="ARBA" id="ARBA00022553"/>
    </source>
</evidence>
<dbReference type="FunFam" id="1.10.287.130:FF:000008">
    <property type="entry name" value="Two-component sensor histidine kinase"/>
    <property type="match status" value="1"/>
</dbReference>
<evidence type="ECO:0000256" key="12">
    <source>
        <dbReference type="ARBA" id="ARBA00023012"/>
    </source>
</evidence>
<dbReference type="GO" id="GO:0005524">
    <property type="term" value="F:ATP binding"/>
    <property type="evidence" value="ECO:0007669"/>
    <property type="project" value="UniProtKB-KW"/>
</dbReference>
<feature type="domain" description="Histidine kinase" evidence="15">
    <location>
        <begin position="578"/>
        <end position="792"/>
    </location>
</feature>
<gene>
    <name evidence="16" type="ORF">C8E03_12221</name>
</gene>
<dbReference type="PANTHER" id="PTHR45528">
    <property type="entry name" value="SENSOR HISTIDINE KINASE CPXA"/>
    <property type="match status" value="1"/>
</dbReference>
<dbReference type="Pfam" id="PF02518">
    <property type="entry name" value="HATPase_c"/>
    <property type="match status" value="1"/>
</dbReference>
<keyword evidence="9 16" id="KW-0418">Kinase</keyword>
<dbReference type="InterPro" id="IPR050398">
    <property type="entry name" value="HssS/ArlS-like"/>
</dbReference>
<evidence type="ECO:0000313" key="17">
    <source>
        <dbReference type="Proteomes" id="UP000247523"/>
    </source>
</evidence>
<dbReference type="SUPFAM" id="SSF55874">
    <property type="entry name" value="ATPase domain of HSP90 chaperone/DNA topoisomerase II/histidine kinase"/>
    <property type="match status" value="1"/>
</dbReference>
<evidence type="ECO:0000256" key="2">
    <source>
        <dbReference type="ARBA" id="ARBA00004651"/>
    </source>
</evidence>
<feature type="transmembrane region" description="Helical" evidence="14">
    <location>
        <begin position="384"/>
        <end position="402"/>
    </location>
</feature>
<dbReference type="CDD" id="cd00082">
    <property type="entry name" value="HisKA"/>
    <property type="match status" value="1"/>
</dbReference>
<evidence type="ECO:0000256" key="13">
    <source>
        <dbReference type="ARBA" id="ARBA00023136"/>
    </source>
</evidence>
<dbReference type="InterPro" id="IPR003661">
    <property type="entry name" value="HisK_dim/P_dom"/>
</dbReference>
<keyword evidence="12" id="KW-0902">Two-component regulatory system</keyword>
<dbReference type="InterPro" id="IPR036890">
    <property type="entry name" value="HATPase_C_sf"/>
</dbReference>
<accession>A0A318EGA2</accession>
<dbReference type="Gene3D" id="3.30.565.10">
    <property type="entry name" value="Histidine kinase-like ATPase, C-terminal domain"/>
    <property type="match status" value="1"/>
</dbReference>
<dbReference type="PROSITE" id="PS50109">
    <property type="entry name" value="HIS_KIN"/>
    <property type="match status" value="1"/>
</dbReference>
<dbReference type="PANTHER" id="PTHR45528:SF1">
    <property type="entry name" value="SENSOR HISTIDINE KINASE CPXA"/>
    <property type="match status" value="1"/>
</dbReference>
<name>A0A318EGA2_9FIRM</name>
<evidence type="ECO:0000259" key="15">
    <source>
        <dbReference type="PROSITE" id="PS50109"/>
    </source>
</evidence>
<feature type="transmembrane region" description="Helical" evidence="14">
    <location>
        <begin position="492"/>
        <end position="510"/>
    </location>
</feature>
<dbReference type="SUPFAM" id="SSF47384">
    <property type="entry name" value="Homodimeric domain of signal transducing histidine kinase"/>
    <property type="match status" value="1"/>
</dbReference>
<evidence type="ECO:0000256" key="14">
    <source>
        <dbReference type="SAM" id="Phobius"/>
    </source>
</evidence>
<organism evidence="16 17">
    <name type="scientific">Lachnotalea glycerini</name>
    <dbReference type="NCBI Taxonomy" id="1763509"/>
    <lineage>
        <taxon>Bacteria</taxon>
        <taxon>Bacillati</taxon>
        <taxon>Bacillota</taxon>
        <taxon>Clostridia</taxon>
        <taxon>Lachnospirales</taxon>
        <taxon>Lachnospiraceae</taxon>
        <taxon>Lachnotalea</taxon>
    </lineage>
</organism>
<evidence type="ECO:0000256" key="10">
    <source>
        <dbReference type="ARBA" id="ARBA00022840"/>
    </source>
</evidence>
<keyword evidence="4" id="KW-1003">Cell membrane</keyword>
<keyword evidence="10" id="KW-0067">ATP-binding</keyword>
<proteinExistence type="predicted"/>
<comment type="catalytic activity">
    <reaction evidence="1">
        <text>ATP + protein L-histidine = ADP + protein N-phospho-L-histidine.</text>
        <dbReference type="EC" id="2.7.13.3"/>
    </reaction>
</comment>
<evidence type="ECO:0000313" key="16">
    <source>
        <dbReference type="EMBL" id="PXV84763.1"/>
    </source>
</evidence>
<dbReference type="EMBL" id="QICS01000022">
    <property type="protein sequence ID" value="PXV84763.1"/>
    <property type="molecule type" value="Genomic_DNA"/>
</dbReference>
<dbReference type="Gene3D" id="1.10.287.130">
    <property type="match status" value="1"/>
</dbReference>
<reference evidence="16 17" key="1">
    <citation type="submission" date="2018-05" db="EMBL/GenBank/DDBJ databases">
        <title>Genomic Encyclopedia of Type Strains, Phase IV (KMG-IV): sequencing the most valuable type-strain genomes for metagenomic binning, comparative biology and taxonomic classification.</title>
        <authorList>
            <person name="Goeker M."/>
        </authorList>
    </citation>
    <scope>NUCLEOTIDE SEQUENCE [LARGE SCALE GENOMIC DNA]</scope>
    <source>
        <strain evidence="16 17">DSM 28816</strain>
    </source>
</reference>
<evidence type="ECO:0000256" key="6">
    <source>
        <dbReference type="ARBA" id="ARBA00022679"/>
    </source>
</evidence>
<dbReference type="GO" id="GO:0005886">
    <property type="term" value="C:plasma membrane"/>
    <property type="evidence" value="ECO:0007669"/>
    <property type="project" value="UniProtKB-SubCell"/>
</dbReference>
<sequence length="792" mass="89884">MIAFLIQQVLVITTVALAFYLSNIILSIDDIKEAMSGKSYLESQYFKDQLINKIYSANQFMDYQKDFEVAGEYNGNKEVTISQFLNDNSEMSQFSETQIYSLQDLVDWSQGQIEMISLYEALTDYLYGTNNIEATSKPATVMDADADEIDSDESLTADYKTFSDNMKSLGIAVTSDMLQIEVPKENYLTTKTSLIDYCLENDDFSEIEKISMEMQEALNNIAEEYTFYNQYAAYFKSVDSSNFKIYIQDYKGDILFNNCVGDNTNYEEYFNNNISCGIIYNATTNEFSFTNFIIDDVYSNVDLFKIPDQVNYIYAVGIDSRYLHSDEFSVANYNYDHNRDSIIVLVVSMLIILICFIYLVAVSGRSDKDEEIHLNGFDKIKTEIGAGIGIVIGAGILGFFPINSLNNRLSTQVLVIGVMGLESMLFTLEFLSLTKRIKAGQLWKNSILYMIIKWSRIFFRYRKVTTKIVILYSAFLIITLGLLDIVFSDGSFFMLLVWFVFVGVVGIILLREAVARQRIMNGIEKITSGDLDNKIDVTDLKGSNQLLAQAINNIGEGLHNAVDASMRNERLKTDLITNVSHDIKTPLTSIINYVDLIKRENIEDEKIKGYVDILDKKSQRLKNLTEDLVEASKISSGNIKLEMTKINFVELINQTEGEFSEKFGAKGLQVIKTIPEDSVSINADGRRIWRVVENLYNNIAKYAMENSRVYIDLKADKDQVVFSVKNISEHPLNINADELTERFIRGDVSRSTEGSGLGLSIAKNLTNLQKGTFEIYLDGDLFRVTITFPRVV</sequence>
<dbReference type="InterPro" id="IPR036097">
    <property type="entry name" value="HisK_dim/P_sf"/>
</dbReference>
<keyword evidence="6" id="KW-0808">Transferase</keyword>
<dbReference type="AlphaFoldDB" id="A0A318EGA2"/>
<dbReference type="EC" id="2.7.13.3" evidence="3"/>
<dbReference type="GO" id="GO:0000155">
    <property type="term" value="F:phosphorelay sensor kinase activity"/>
    <property type="evidence" value="ECO:0007669"/>
    <property type="project" value="InterPro"/>
</dbReference>
<evidence type="ECO:0000256" key="9">
    <source>
        <dbReference type="ARBA" id="ARBA00022777"/>
    </source>
</evidence>
<keyword evidence="8" id="KW-0547">Nucleotide-binding</keyword>
<dbReference type="InterPro" id="IPR003594">
    <property type="entry name" value="HATPase_dom"/>
</dbReference>
<evidence type="ECO:0000256" key="11">
    <source>
        <dbReference type="ARBA" id="ARBA00022989"/>
    </source>
</evidence>
<keyword evidence="5" id="KW-0597">Phosphoprotein</keyword>
<dbReference type="SMART" id="SM00388">
    <property type="entry name" value="HisKA"/>
    <property type="match status" value="1"/>
</dbReference>
<feature type="transmembrane region" description="Helical" evidence="14">
    <location>
        <begin position="342"/>
        <end position="363"/>
    </location>
</feature>
<dbReference type="SMART" id="SM00387">
    <property type="entry name" value="HATPase_c"/>
    <property type="match status" value="1"/>
</dbReference>
<comment type="subcellular location">
    <subcellularLocation>
        <location evidence="2">Cell membrane</location>
        <topology evidence="2">Multi-pass membrane protein</topology>
    </subcellularLocation>
</comment>
<keyword evidence="13 14" id="KW-0472">Membrane</keyword>
<evidence type="ECO:0000256" key="3">
    <source>
        <dbReference type="ARBA" id="ARBA00012438"/>
    </source>
</evidence>
<evidence type="ECO:0000256" key="4">
    <source>
        <dbReference type="ARBA" id="ARBA00022475"/>
    </source>
</evidence>
<evidence type="ECO:0000256" key="8">
    <source>
        <dbReference type="ARBA" id="ARBA00022741"/>
    </source>
</evidence>
<dbReference type="Proteomes" id="UP000247523">
    <property type="component" value="Unassembled WGS sequence"/>
</dbReference>
<protein>
    <recommendedName>
        <fullName evidence="3">histidine kinase</fullName>
        <ecNumber evidence="3">2.7.13.3</ecNumber>
    </recommendedName>
</protein>